<dbReference type="VEuPathDB" id="PlasmoDB:C922_05213"/>
<keyword evidence="2" id="KW-0472">Membrane</keyword>
<organism evidence="3 4">
    <name type="scientific">Plasmodium inui San Antonio 1</name>
    <dbReference type="NCBI Taxonomy" id="1237626"/>
    <lineage>
        <taxon>Eukaryota</taxon>
        <taxon>Sar</taxon>
        <taxon>Alveolata</taxon>
        <taxon>Apicomplexa</taxon>
        <taxon>Aconoidasida</taxon>
        <taxon>Haemosporida</taxon>
        <taxon>Plasmodiidae</taxon>
        <taxon>Plasmodium</taxon>
        <taxon>Plasmodium (Plasmodium)</taxon>
    </lineage>
</organism>
<keyword evidence="2" id="KW-1133">Transmembrane helix</keyword>
<gene>
    <name evidence="3" type="ORF">C922_05213</name>
</gene>
<name>W7A5P6_9APIC</name>
<feature type="transmembrane region" description="Helical" evidence="2">
    <location>
        <begin position="357"/>
        <end position="382"/>
    </location>
</feature>
<dbReference type="AlphaFoldDB" id="W7A5P6"/>
<dbReference type="EMBL" id="KI965504">
    <property type="protein sequence ID" value="EUD64414.1"/>
    <property type="molecule type" value="Genomic_DNA"/>
</dbReference>
<evidence type="ECO:0000313" key="4">
    <source>
        <dbReference type="Proteomes" id="UP000030640"/>
    </source>
</evidence>
<feature type="region of interest" description="Disordered" evidence="1">
    <location>
        <begin position="302"/>
        <end position="354"/>
    </location>
</feature>
<proteinExistence type="predicted"/>
<reference evidence="3 4" key="1">
    <citation type="submission" date="2013-02" db="EMBL/GenBank/DDBJ databases">
        <title>The Genome Sequence of Plasmodium inui San Antonio 1.</title>
        <authorList>
            <consortium name="The Broad Institute Genome Sequencing Platform"/>
            <consortium name="The Broad Institute Genome Sequencing Center for Infectious Disease"/>
            <person name="Neafsey D."/>
            <person name="Cheeseman I."/>
            <person name="Volkman S."/>
            <person name="Adams J."/>
            <person name="Walker B."/>
            <person name="Young S.K."/>
            <person name="Zeng Q."/>
            <person name="Gargeya S."/>
            <person name="Fitzgerald M."/>
            <person name="Haas B."/>
            <person name="Abouelleil A."/>
            <person name="Alvarado L."/>
            <person name="Arachchi H.M."/>
            <person name="Berlin A.M."/>
            <person name="Chapman S.B."/>
            <person name="Dewar J."/>
            <person name="Goldberg J."/>
            <person name="Griggs A."/>
            <person name="Gujja S."/>
            <person name="Hansen M."/>
            <person name="Howarth C."/>
            <person name="Imamovic A."/>
            <person name="Larimer J."/>
            <person name="McCowan C."/>
            <person name="Murphy C."/>
            <person name="Neiman D."/>
            <person name="Pearson M."/>
            <person name="Priest M."/>
            <person name="Roberts A."/>
            <person name="Saif S."/>
            <person name="Shea T."/>
            <person name="Sisk P."/>
            <person name="Sykes S."/>
            <person name="Wortman J."/>
            <person name="Nusbaum C."/>
            <person name="Birren B."/>
        </authorList>
    </citation>
    <scope>NUCLEOTIDE SEQUENCE [LARGE SCALE GENOMIC DNA]</scope>
    <source>
        <strain evidence="3 4">San Antonio 1</strain>
    </source>
</reference>
<feature type="compositionally biased region" description="Low complexity" evidence="1">
    <location>
        <begin position="344"/>
        <end position="354"/>
    </location>
</feature>
<keyword evidence="4" id="KW-1185">Reference proteome</keyword>
<accession>W7A5P6</accession>
<keyword evidence="2" id="KW-0812">Transmembrane</keyword>
<dbReference type="Proteomes" id="UP000030640">
    <property type="component" value="Unassembled WGS sequence"/>
</dbReference>
<evidence type="ECO:0000313" key="3">
    <source>
        <dbReference type="EMBL" id="EUD64414.1"/>
    </source>
</evidence>
<evidence type="ECO:0000256" key="2">
    <source>
        <dbReference type="SAM" id="Phobius"/>
    </source>
</evidence>
<sequence>MSNLLSFSKYITSIRDKFAKGKGCPNTNDLKRTLCLINTAGQGQGIQGKMEASILTEGEREGLEQVLKRSRSICLGLEVWAANLDVQSTGNKYLLTEKDCKANDTGHGVGSGGAKGRCDTRDTSLKWTNWKDTFPSRWNTEDERSFRACVDIVEMIIAAFRIKAGSASTTGTGTLEKGGCAKLSKMLSKWSDETVSDLIMQGWFNDGVRGAWEWNQYKMSGKDFFDIVQELIYGDNQGHRDIGCRKKGEEQKDLSDCDGPWCYVDLQGSREIEENNGGHQGPNRCPQAADCGLQSTIVKSSQETQEGTCTAGGETECPNNAISMEEGSLESGNPAGEAGKTFGNSTSNENSSEASAVLGPVGSVLGVVLAMASGYGIYRIFLRNRRRRNRRRSNRGVMSEDTAGSQGAFARSLKFGALV</sequence>
<dbReference type="RefSeq" id="XP_008819007.1">
    <property type="nucleotide sequence ID" value="XM_008820785.1"/>
</dbReference>
<dbReference type="GeneID" id="20040487"/>
<protein>
    <submittedName>
        <fullName evidence="3">Uncharacterized protein</fullName>
    </submittedName>
</protein>
<evidence type="ECO:0000256" key="1">
    <source>
        <dbReference type="SAM" id="MobiDB-lite"/>
    </source>
</evidence>